<dbReference type="NCBIfam" id="NF046100">
    <property type="entry name" value="RSP_2648_fam_PIN"/>
    <property type="match status" value="1"/>
</dbReference>
<organism evidence="2 3">
    <name type="scientific">Paracoccus lichenicola</name>
    <dbReference type="NCBI Taxonomy" id="2665644"/>
    <lineage>
        <taxon>Bacteria</taxon>
        <taxon>Pseudomonadati</taxon>
        <taxon>Pseudomonadota</taxon>
        <taxon>Alphaproteobacteria</taxon>
        <taxon>Rhodobacterales</taxon>
        <taxon>Paracoccaceae</taxon>
        <taxon>Paracoccus</taxon>
    </lineage>
</organism>
<name>A0A6L6HT12_9RHOB</name>
<dbReference type="InterPro" id="IPR029060">
    <property type="entry name" value="PIN-like_dom_sf"/>
</dbReference>
<reference evidence="2 3" key="1">
    <citation type="submission" date="2019-11" db="EMBL/GenBank/DDBJ databases">
        <authorList>
            <person name="Lang L."/>
        </authorList>
    </citation>
    <scope>NUCLEOTIDE SEQUENCE [LARGE SCALE GENOMIC DNA]</scope>
    <source>
        <strain evidence="2 3">YIM 132242</strain>
    </source>
</reference>
<keyword evidence="3" id="KW-1185">Reference proteome</keyword>
<dbReference type="SUPFAM" id="SSF88723">
    <property type="entry name" value="PIN domain-like"/>
    <property type="match status" value="1"/>
</dbReference>
<evidence type="ECO:0000313" key="3">
    <source>
        <dbReference type="Proteomes" id="UP000481417"/>
    </source>
</evidence>
<sequence>MRAVLDANVLFPTILREILADLAGAGLYAPLWSPRILAEWRHAAARLGPDQDAVAGAEIALLRDRFPAAEVPDDGIRAIDGDFPDPADRHVVEAALAGEAKLIVTANLRDFPQALMAGLGLRALHPDAFLLDLFAADPVAVTAAVRTARDKAAVMGSDMTATEMLRRCRLPRLAKAVKG</sequence>
<gene>
    <name evidence="2" type="ORF">GIY56_14125</name>
</gene>
<feature type="domain" description="PIN" evidence="1">
    <location>
        <begin position="2"/>
        <end position="108"/>
    </location>
</feature>
<protein>
    <submittedName>
        <fullName evidence="2">PIN domain-containing protein</fullName>
    </submittedName>
</protein>
<dbReference type="Pfam" id="PF13470">
    <property type="entry name" value="PIN_3"/>
    <property type="match status" value="1"/>
</dbReference>
<dbReference type="AlphaFoldDB" id="A0A6L6HT12"/>
<dbReference type="RefSeq" id="WP_154765477.1">
    <property type="nucleotide sequence ID" value="NZ_WMBT01000009.1"/>
</dbReference>
<accession>A0A6L6HT12</accession>
<dbReference type="EMBL" id="WMBT01000009">
    <property type="protein sequence ID" value="MTE01422.1"/>
    <property type="molecule type" value="Genomic_DNA"/>
</dbReference>
<dbReference type="InterPro" id="IPR002716">
    <property type="entry name" value="PIN_dom"/>
</dbReference>
<evidence type="ECO:0000259" key="1">
    <source>
        <dbReference type="Pfam" id="PF13470"/>
    </source>
</evidence>
<proteinExistence type="predicted"/>
<comment type="caution">
    <text evidence="2">The sequence shown here is derived from an EMBL/GenBank/DDBJ whole genome shotgun (WGS) entry which is preliminary data.</text>
</comment>
<evidence type="ECO:0000313" key="2">
    <source>
        <dbReference type="EMBL" id="MTE01422.1"/>
    </source>
</evidence>
<dbReference type="Proteomes" id="UP000481417">
    <property type="component" value="Unassembled WGS sequence"/>
</dbReference>